<dbReference type="Proteomes" id="UP000557204">
    <property type="component" value="Unassembled WGS sequence"/>
</dbReference>
<evidence type="ECO:0000256" key="2">
    <source>
        <dbReference type="SAM" id="Phobius"/>
    </source>
</evidence>
<feature type="transmembrane region" description="Helical" evidence="2">
    <location>
        <begin position="644"/>
        <end position="665"/>
    </location>
</feature>
<keyword evidence="2" id="KW-0472">Membrane</keyword>
<name>A0A849K448_9MICO</name>
<gene>
    <name evidence="4" type="ORF">HLI28_06335</name>
</gene>
<keyword evidence="3" id="KW-0732">Signal</keyword>
<evidence type="ECO:0000256" key="3">
    <source>
        <dbReference type="SAM" id="SignalP"/>
    </source>
</evidence>
<keyword evidence="2" id="KW-0812">Transmembrane</keyword>
<feature type="chain" id="PRO_5033010730" evidence="3">
    <location>
        <begin position="38"/>
        <end position="704"/>
    </location>
</feature>
<dbReference type="Pfam" id="PF19516">
    <property type="entry name" value="DUF6049"/>
    <property type="match status" value="1"/>
</dbReference>
<evidence type="ECO:0000313" key="5">
    <source>
        <dbReference type="Proteomes" id="UP000557204"/>
    </source>
</evidence>
<keyword evidence="2" id="KW-1133">Transmembrane helix</keyword>
<comment type="caution">
    <text evidence="4">The sequence shown here is derived from an EMBL/GenBank/DDBJ whole genome shotgun (WGS) entry which is preliminary data.</text>
</comment>
<reference evidence="4 5" key="1">
    <citation type="submission" date="2020-05" db="EMBL/GenBank/DDBJ databases">
        <title>Genome sequence of Isoptericola sp. JC619 isolated from Chilika lagoon, India.</title>
        <authorList>
            <person name="Kumar D."/>
            <person name="Appam K."/>
            <person name="Gandham S."/>
            <person name="Uppada J."/>
            <person name="Sasikala C."/>
            <person name="Venkata Ramana C."/>
        </authorList>
    </citation>
    <scope>NUCLEOTIDE SEQUENCE [LARGE SCALE GENOMIC DNA]</scope>
    <source>
        <strain evidence="4 5">JC619</strain>
    </source>
</reference>
<dbReference type="AlphaFoldDB" id="A0A849K448"/>
<feature type="signal peptide" evidence="3">
    <location>
        <begin position="1"/>
        <end position="37"/>
    </location>
</feature>
<evidence type="ECO:0000313" key="4">
    <source>
        <dbReference type="EMBL" id="NNU27160.1"/>
    </source>
</evidence>
<evidence type="ECO:0000256" key="1">
    <source>
        <dbReference type="SAM" id="MobiDB-lite"/>
    </source>
</evidence>
<sequence>MIHSRTRGARSRALLLLLSALLLVAPLVLLPTAPASAQEHVTTEIVAVSPTVVGPDDTQEITLRVTNDGDTELTGLTVDLGVGWRPVTTRTEVASWSTAETGLAGTQLSEQLDPLPPGESLEVTLSLDVEDLLLGENAPWGPRQMSIRLHDARTTLETLHTFMMYDPGSGASSGRQGAPAPVSLSVAAPVTGPAFDPAAPEDYADAVAAWSAPGAPYDELLAAATSEVGALSLAVDPAVVATAEQSVDDDAARWADLLLREGGPGVVTLPVGDPDLAALAHADVDAQDIARIAGGRDVLPEDWAAADDWGPRIAWPAGVVDAPTVVAADAAGARALLGTEGIALPEAPGSLGSVASGSGPLRVAVPDEAISAVLDDATGSGGAVSEPAATVQRLLADTAVLAADAAEAAAATPVVAALPRGWSPDVATFDAVLGALAEQSWVELTDLGEALAPADDGRNARVAEETVADAELSPGSVRGLISTSEDVAAFATVAADPGTLTAGVDRDLFAPLSIAYRDTPEARAGAVELAQANAAQVRSGISVLDRADVLLISDAGDLPVRIRNDLPVDTRVTVRLRPDDPRLVVETVPEIVVPAGTSRDAQVRVRAIGSGDVTLAVEVLAPSGVEVAPPTEFALRVRAGWETVGTAVMAAGIGLLFLTGIWRTVRRGRSDRRTTGEQVAESAVPTGRTTTVPPQAPSPEDTAS</sequence>
<keyword evidence="5" id="KW-1185">Reference proteome</keyword>
<proteinExistence type="predicted"/>
<dbReference type="EMBL" id="JABFAJ010000011">
    <property type="protein sequence ID" value="NNU27160.1"/>
    <property type="molecule type" value="Genomic_DNA"/>
</dbReference>
<feature type="region of interest" description="Disordered" evidence="1">
    <location>
        <begin position="668"/>
        <end position="704"/>
    </location>
</feature>
<dbReference type="RefSeq" id="WP_171246663.1">
    <property type="nucleotide sequence ID" value="NZ_JABFAJ010000011.1"/>
</dbReference>
<accession>A0A849K448</accession>
<dbReference type="InterPro" id="IPR046112">
    <property type="entry name" value="DUF6049"/>
</dbReference>
<organism evidence="4 5">
    <name type="scientific">Isoptericola sediminis</name>
    <dbReference type="NCBI Taxonomy" id="2733572"/>
    <lineage>
        <taxon>Bacteria</taxon>
        <taxon>Bacillati</taxon>
        <taxon>Actinomycetota</taxon>
        <taxon>Actinomycetes</taxon>
        <taxon>Micrococcales</taxon>
        <taxon>Promicromonosporaceae</taxon>
        <taxon>Isoptericola</taxon>
    </lineage>
</organism>
<protein>
    <submittedName>
        <fullName evidence="4">Uncharacterized protein</fullName>
    </submittedName>
</protein>